<dbReference type="FunFam" id="3.40.50.300:FF:000604">
    <property type="entry name" value="ABC transporter B family member 28"/>
    <property type="match status" value="1"/>
</dbReference>
<dbReference type="PANTHER" id="PTHR43394">
    <property type="entry name" value="ATP-DEPENDENT PERMEASE MDL1, MITOCHONDRIAL"/>
    <property type="match status" value="1"/>
</dbReference>
<keyword evidence="14" id="KW-1185">Reference proteome</keyword>
<evidence type="ECO:0000259" key="12">
    <source>
        <dbReference type="PROSITE" id="PS50929"/>
    </source>
</evidence>
<dbReference type="GO" id="GO:0005743">
    <property type="term" value="C:mitochondrial inner membrane"/>
    <property type="evidence" value="ECO:0007669"/>
    <property type="project" value="TreeGrafter"/>
</dbReference>
<evidence type="ECO:0000256" key="2">
    <source>
        <dbReference type="ARBA" id="ARBA00007577"/>
    </source>
</evidence>
<feature type="domain" description="ABC transmembrane type-1" evidence="12">
    <location>
        <begin position="726"/>
        <end position="1014"/>
    </location>
</feature>
<evidence type="ECO:0000256" key="1">
    <source>
        <dbReference type="ARBA" id="ARBA00004141"/>
    </source>
</evidence>
<dbReference type="EMBL" id="JABCIY010000310">
    <property type="protein sequence ID" value="KAF7185684.1"/>
    <property type="molecule type" value="Genomic_DNA"/>
</dbReference>
<feature type="region of interest" description="Disordered" evidence="9">
    <location>
        <begin position="1043"/>
        <end position="1063"/>
    </location>
</feature>
<comment type="subcellular location">
    <subcellularLocation>
        <location evidence="1">Membrane</location>
        <topology evidence="1">Multi-pass membrane protein</topology>
    </subcellularLocation>
</comment>
<dbReference type="Gene3D" id="1.20.1560.10">
    <property type="entry name" value="ABC transporter type 1, transmembrane domain"/>
    <property type="match status" value="2"/>
</dbReference>
<comment type="caution">
    <text evidence="13">The sequence shown here is derived from an EMBL/GenBank/DDBJ whole genome shotgun (WGS) entry which is preliminary data.</text>
</comment>
<evidence type="ECO:0000256" key="8">
    <source>
        <dbReference type="ARBA" id="ARBA00023136"/>
    </source>
</evidence>
<dbReference type="Pfam" id="PF00664">
    <property type="entry name" value="ABC_membrane"/>
    <property type="match status" value="2"/>
</dbReference>
<dbReference type="CDD" id="cd18577">
    <property type="entry name" value="ABC_6TM_Pgp_ABCB1_D1_like"/>
    <property type="match status" value="1"/>
</dbReference>
<dbReference type="SUPFAM" id="SSF52540">
    <property type="entry name" value="P-loop containing nucleoside triphosphate hydrolases"/>
    <property type="match status" value="2"/>
</dbReference>
<name>A0A8H6VEY6_9PEZI</name>
<dbReference type="InterPro" id="IPR036640">
    <property type="entry name" value="ABC1_TM_sf"/>
</dbReference>
<dbReference type="InterPro" id="IPR003593">
    <property type="entry name" value="AAA+_ATPase"/>
</dbReference>
<feature type="transmembrane region" description="Helical" evidence="10">
    <location>
        <begin position="138"/>
        <end position="160"/>
    </location>
</feature>
<dbReference type="OrthoDB" id="6500128at2759"/>
<keyword evidence="6" id="KW-0067">ATP-binding</keyword>
<feature type="compositionally biased region" description="Polar residues" evidence="9">
    <location>
        <begin position="670"/>
        <end position="686"/>
    </location>
</feature>
<protein>
    <submittedName>
        <fullName evidence="13">ABC multidrug transporter MDR2</fullName>
    </submittedName>
</protein>
<feature type="domain" description="ABC transporter" evidence="11">
    <location>
        <begin position="413"/>
        <end position="653"/>
    </location>
</feature>
<accession>A0A8H6VEY6</accession>
<feature type="transmembrane region" description="Helical" evidence="10">
    <location>
        <begin position="348"/>
        <end position="370"/>
    </location>
</feature>
<dbReference type="Pfam" id="PF00005">
    <property type="entry name" value="ABC_tran"/>
    <property type="match status" value="2"/>
</dbReference>
<evidence type="ECO:0000313" key="14">
    <source>
        <dbReference type="Proteomes" id="UP000660729"/>
    </source>
</evidence>
<evidence type="ECO:0000256" key="3">
    <source>
        <dbReference type="ARBA" id="ARBA00022448"/>
    </source>
</evidence>
<feature type="transmembrane region" description="Helical" evidence="10">
    <location>
        <begin position="722"/>
        <end position="746"/>
    </location>
</feature>
<feature type="transmembrane region" description="Helical" evidence="10">
    <location>
        <begin position="235"/>
        <end position="256"/>
    </location>
</feature>
<dbReference type="CDD" id="cd18578">
    <property type="entry name" value="ABC_6TM_Pgp_ABCB1_D2_like"/>
    <property type="match status" value="1"/>
</dbReference>
<feature type="transmembrane region" description="Helical" evidence="10">
    <location>
        <begin position="766"/>
        <end position="793"/>
    </location>
</feature>
<dbReference type="Gene3D" id="3.40.50.300">
    <property type="entry name" value="P-loop containing nucleotide triphosphate hydrolases"/>
    <property type="match status" value="2"/>
</dbReference>
<dbReference type="CDD" id="cd03249">
    <property type="entry name" value="ABC_MTABC3_MDL1_MDL2"/>
    <property type="match status" value="1"/>
</dbReference>
<proteinExistence type="inferred from homology"/>
<dbReference type="SMART" id="SM00382">
    <property type="entry name" value="AAA"/>
    <property type="match status" value="2"/>
</dbReference>
<dbReference type="SUPFAM" id="SSF90123">
    <property type="entry name" value="ABC transporter transmembrane region"/>
    <property type="match status" value="2"/>
</dbReference>
<feature type="region of interest" description="Disordered" evidence="9">
    <location>
        <begin position="657"/>
        <end position="693"/>
    </location>
</feature>
<evidence type="ECO:0000313" key="13">
    <source>
        <dbReference type="EMBL" id="KAF7185684.1"/>
    </source>
</evidence>
<feature type="region of interest" description="Disordered" evidence="9">
    <location>
        <begin position="1"/>
        <end position="54"/>
    </location>
</feature>
<comment type="similarity">
    <text evidence="2">Belongs to the ABC transporter superfamily. ABCB family. Multidrug resistance exporter (TC 3.A.1.201) subfamily.</text>
</comment>
<feature type="transmembrane region" description="Helical" evidence="10">
    <location>
        <begin position="312"/>
        <end position="336"/>
    </location>
</feature>
<feature type="transmembrane region" description="Helical" evidence="10">
    <location>
        <begin position="209"/>
        <end position="229"/>
    </location>
</feature>
<evidence type="ECO:0000256" key="5">
    <source>
        <dbReference type="ARBA" id="ARBA00022741"/>
    </source>
</evidence>
<dbReference type="InterPro" id="IPR027417">
    <property type="entry name" value="P-loop_NTPase"/>
</dbReference>
<dbReference type="PROSITE" id="PS50929">
    <property type="entry name" value="ABC_TM1F"/>
    <property type="match status" value="2"/>
</dbReference>
<evidence type="ECO:0000256" key="9">
    <source>
        <dbReference type="SAM" id="MobiDB-lite"/>
    </source>
</evidence>
<gene>
    <name evidence="13" type="ORF">HII31_12915</name>
</gene>
<feature type="domain" description="ABC transporter" evidence="11">
    <location>
        <begin position="1073"/>
        <end position="1310"/>
    </location>
</feature>
<dbReference type="InterPro" id="IPR017871">
    <property type="entry name" value="ABC_transporter-like_CS"/>
</dbReference>
<evidence type="ECO:0000256" key="10">
    <source>
        <dbReference type="SAM" id="Phobius"/>
    </source>
</evidence>
<keyword evidence="3" id="KW-0813">Transport</keyword>
<feature type="domain" description="ABC transmembrane type-1" evidence="12">
    <location>
        <begin position="97"/>
        <end position="375"/>
    </location>
</feature>
<keyword evidence="5" id="KW-0547">Nucleotide-binding</keyword>
<feature type="compositionally biased region" description="Basic and acidic residues" evidence="9">
    <location>
        <begin position="22"/>
        <end position="35"/>
    </location>
</feature>
<dbReference type="GO" id="GO:0090374">
    <property type="term" value="P:oligopeptide export from mitochondrion"/>
    <property type="evidence" value="ECO:0007669"/>
    <property type="project" value="TreeGrafter"/>
</dbReference>
<dbReference type="FunFam" id="3.40.50.300:FF:000913">
    <property type="entry name" value="ABC multidrug transporter SitT"/>
    <property type="match status" value="1"/>
</dbReference>
<dbReference type="InterPro" id="IPR011527">
    <property type="entry name" value="ABC1_TM_dom"/>
</dbReference>
<feature type="transmembrane region" description="Helical" evidence="10">
    <location>
        <begin position="94"/>
        <end position="118"/>
    </location>
</feature>
<keyword evidence="4 10" id="KW-0812">Transmembrane</keyword>
<dbReference type="GO" id="GO:0015421">
    <property type="term" value="F:ABC-type oligopeptide transporter activity"/>
    <property type="evidence" value="ECO:0007669"/>
    <property type="project" value="TreeGrafter"/>
</dbReference>
<feature type="transmembrane region" description="Helical" evidence="10">
    <location>
        <begin position="947"/>
        <end position="973"/>
    </location>
</feature>
<dbReference type="GO" id="GO:0005524">
    <property type="term" value="F:ATP binding"/>
    <property type="evidence" value="ECO:0007669"/>
    <property type="project" value="UniProtKB-KW"/>
</dbReference>
<dbReference type="InterPro" id="IPR003439">
    <property type="entry name" value="ABC_transporter-like_ATP-bd"/>
</dbReference>
<organism evidence="13 14">
    <name type="scientific">Pseudocercospora fuligena</name>
    <dbReference type="NCBI Taxonomy" id="685502"/>
    <lineage>
        <taxon>Eukaryota</taxon>
        <taxon>Fungi</taxon>
        <taxon>Dikarya</taxon>
        <taxon>Ascomycota</taxon>
        <taxon>Pezizomycotina</taxon>
        <taxon>Dothideomycetes</taxon>
        <taxon>Dothideomycetidae</taxon>
        <taxon>Mycosphaerellales</taxon>
        <taxon>Mycosphaerellaceae</taxon>
        <taxon>Pseudocercospora</taxon>
    </lineage>
</organism>
<dbReference type="PROSITE" id="PS00211">
    <property type="entry name" value="ABC_TRANSPORTER_1"/>
    <property type="match status" value="2"/>
</dbReference>
<sequence length="1314" mass="142584">MNSEDAPPRSMSVSTGPSLDLQDSRNREDSEERRQSTLVASEPLPETNNTLNPANSRTWRTRATAFNGKLRDLNPLHRTYVRLYDPLESFEEKLIAVGSAVLAVIAGAPLPIIGYIFSRIINEFPPAEQALHDRLVQLLGVAVGYFVITALYMVGFGTTAENVSIKLRQRLLDCLLHLDQAYLDTHDVDVSGMLTEKMDTIQAGCSEKVGIFIQAISYFICAFIVGFILDAKLAGILLASVVPAIILSFGVLSPLVSKQSRKFARQNEDASRIVESALSAVKIVQAFDMIGELCSRHLDCLRASAQTNVKKSVLAAVQAGTVYFIAYSANALAFFLGSRSATRGNSGTVYAVVFLILDASFVVGQFAPFLEIFARAASANAAIQDLLDVRNDPEYCITYRRRDFKPNLAGRDIVMKDVVFHYPARPTVQILRSLDIVFRAGKFTAVVGTSGGGKSTLVALLLGIYDYSGNIQFGHDNARSIDPRHLRSQIAVLQQDSILFSGTIFENVCHAIIGHDLSHDEKLARCSEALRAANVDFLNQLPNGMHTRLGNEMELSGGQRQRVCLARALIKRPSILILDEPTSALDARSEVAVMDAVKRAAASGTTVVMIAHRLSTTLDADHIIVMSDGKAIEQGAPRDLFNESTVFRGLLEAQKTEFSTSEDQDEDANQRTLQHTKSNRSSGTTVRTDENATGEAVEAQRVTKYSLRILSKRICSIVKPEAWIVLVGLFASAVSGGILLGQALIFGNLISLLNGGMTRGSYYSTADFYCLMFFILSLVALIAYTTSGTFFGITANRMTTRVQAQLLHKTLHQDMQWFSAKGRSVQGLTSSFTKDAGDLSALGGVALGAIFTIVVSVVGGIILALCIAWKIAIVLLVAVPIMLVAGWSRLRLLTASETQHREAYIEATSLAAESCRHRRAVTALCLEEYALADYRRSLEKPFRKIRLYVYSSNTLLAFSFSITYFVYALAYWWGAKQVRNGSYTSTEFFIVLPALLFSAQSAAHFFALSPEVARAKTAARNVFTSLDANPSIMHPSANAVSFMSSSTPSLDKTSDEKTSSTDALSGQTLKLEFRNVNLSYANTSRPALQDVSLEVPMGQTFAFVGPSGAGKTSAMAMIERFFDPTEGSVLFDGIDLRDINVKTLRSQMGLVSQDPDLFSGSILYNIKLGAPCGGSVSDEEVHEACKKCGLHDFITSLPDGYNTECGNSSSSRLSGGQKQRLAIARALVRNPEVLLLDEPTSALDAHSEAHVQAALAEAAKGRTTIIVAHRLASIQHADCICVFDGGRVVAKGTHSELVAQGGLYASMAKAQSLA</sequence>
<dbReference type="InterPro" id="IPR039421">
    <property type="entry name" value="Type_1_exporter"/>
</dbReference>
<dbReference type="GO" id="GO:0016887">
    <property type="term" value="F:ATP hydrolysis activity"/>
    <property type="evidence" value="ECO:0007669"/>
    <property type="project" value="InterPro"/>
</dbReference>
<keyword evidence="8 10" id="KW-0472">Membrane</keyword>
<keyword evidence="7 10" id="KW-1133">Transmembrane helix</keyword>
<feature type="transmembrane region" description="Helical" evidence="10">
    <location>
        <begin position="988"/>
        <end position="1008"/>
    </location>
</feature>
<evidence type="ECO:0000256" key="4">
    <source>
        <dbReference type="ARBA" id="ARBA00022692"/>
    </source>
</evidence>
<reference evidence="13" key="1">
    <citation type="submission" date="2020-04" db="EMBL/GenBank/DDBJ databases">
        <title>Draft genome resource of the tomato pathogen Pseudocercospora fuligena.</title>
        <authorList>
            <person name="Zaccaron A."/>
        </authorList>
    </citation>
    <scope>NUCLEOTIDE SEQUENCE</scope>
    <source>
        <strain evidence="13">PF001</strain>
    </source>
</reference>
<feature type="transmembrane region" description="Helical" evidence="10">
    <location>
        <begin position="871"/>
        <end position="890"/>
    </location>
</feature>
<dbReference type="PROSITE" id="PS50893">
    <property type="entry name" value="ABC_TRANSPORTER_2"/>
    <property type="match status" value="2"/>
</dbReference>
<evidence type="ECO:0000256" key="7">
    <source>
        <dbReference type="ARBA" id="ARBA00022989"/>
    </source>
</evidence>
<evidence type="ECO:0000259" key="11">
    <source>
        <dbReference type="PROSITE" id="PS50893"/>
    </source>
</evidence>
<feature type="transmembrane region" description="Helical" evidence="10">
    <location>
        <begin position="839"/>
        <end position="865"/>
    </location>
</feature>
<dbReference type="PANTHER" id="PTHR43394:SF18">
    <property type="entry name" value="ABC TRANSPORTER B FAMILY MEMBER 11-LIKE"/>
    <property type="match status" value="1"/>
</dbReference>
<evidence type="ECO:0000256" key="6">
    <source>
        <dbReference type="ARBA" id="ARBA00022840"/>
    </source>
</evidence>
<dbReference type="Proteomes" id="UP000660729">
    <property type="component" value="Unassembled WGS sequence"/>
</dbReference>